<feature type="compositionally biased region" description="Basic and acidic residues" evidence="1">
    <location>
        <begin position="39"/>
        <end position="54"/>
    </location>
</feature>
<accession>A0A1S0U7B1</accession>
<organism evidence="2">
    <name type="scientific">Loa loa</name>
    <name type="common">Eye worm</name>
    <name type="synonym">Filaria loa</name>
    <dbReference type="NCBI Taxonomy" id="7209"/>
    <lineage>
        <taxon>Eukaryota</taxon>
        <taxon>Metazoa</taxon>
        <taxon>Ecdysozoa</taxon>
        <taxon>Nematoda</taxon>
        <taxon>Chromadorea</taxon>
        <taxon>Rhabditida</taxon>
        <taxon>Spirurina</taxon>
        <taxon>Spiruromorpha</taxon>
        <taxon>Filarioidea</taxon>
        <taxon>Onchocercidae</taxon>
        <taxon>Loa</taxon>
    </lineage>
</organism>
<evidence type="ECO:0000313" key="2">
    <source>
        <dbReference type="EMBL" id="EFO25962.1"/>
    </source>
</evidence>
<dbReference type="CTD" id="9939905"/>
<evidence type="ECO:0000256" key="1">
    <source>
        <dbReference type="SAM" id="MobiDB-lite"/>
    </source>
</evidence>
<sequence>MHFNSLRIQQLLDVKKSRIDDEELSSAKAKQQAETPPDVPHHFQQEKKTKRTNDNIRSAAVRPRPVSSEERPGFHMVTNSFRHAEECADLDMFCEDEEITS</sequence>
<name>A0A1S0U7B1_LOALO</name>
<dbReference type="GeneID" id="9939905"/>
<dbReference type="RefSeq" id="XP_003138104.1">
    <property type="nucleotide sequence ID" value="XM_003138056.1"/>
</dbReference>
<dbReference type="AlphaFoldDB" id="A0A1S0U7B1"/>
<feature type="region of interest" description="Disordered" evidence="1">
    <location>
        <begin position="17"/>
        <end position="73"/>
    </location>
</feature>
<protein>
    <submittedName>
        <fullName evidence="2">Uncharacterized protein</fullName>
    </submittedName>
</protein>
<dbReference type="InParanoid" id="A0A1S0U7B1"/>
<reference evidence="2" key="1">
    <citation type="submission" date="2012-04" db="EMBL/GenBank/DDBJ databases">
        <title>The Genome Sequence of Loa loa.</title>
        <authorList>
            <consortium name="The Broad Institute Genome Sequencing Platform"/>
            <consortium name="Broad Institute Genome Sequencing Center for Infectious Disease"/>
            <person name="Nutman T.B."/>
            <person name="Fink D.L."/>
            <person name="Russ C."/>
            <person name="Young S."/>
            <person name="Zeng Q."/>
            <person name="Gargeya S."/>
            <person name="Alvarado L."/>
            <person name="Berlin A."/>
            <person name="Chapman S.B."/>
            <person name="Chen Z."/>
            <person name="Freedman E."/>
            <person name="Gellesch M."/>
            <person name="Goldberg J."/>
            <person name="Griggs A."/>
            <person name="Gujja S."/>
            <person name="Heilman E.R."/>
            <person name="Heiman D."/>
            <person name="Howarth C."/>
            <person name="Mehta T."/>
            <person name="Neiman D."/>
            <person name="Pearson M."/>
            <person name="Roberts A."/>
            <person name="Saif S."/>
            <person name="Shea T."/>
            <person name="Shenoy N."/>
            <person name="Sisk P."/>
            <person name="Stolte C."/>
            <person name="Sykes S."/>
            <person name="White J."/>
            <person name="Yandava C."/>
            <person name="Haas B."/>
            <person name="Henn M.R."/>
            <person name="Nusbaum C."/>
            <person name="Birren B."/>
        </authorList>
    </citation>
    <scope>NUCLEOTIDE SEQUENCE [LARGE SCALE GENOMIC DNA]</scope>
</reference>
<dbReference type="KEGG" id="loa:LOAG_02519"/>
<gene>
    <name evidence="2" type="ORF">LOAG_02519</name>
</gene>
<proteinExistence type="predicted"/>
<dbReference type="EMBL" id="JH712240">
    <property type="protein sequence ID" value="EFO25962.1"/>
    <property type="molecule type" value="Genomic_DNA"/>
</dbReference>